<protein>
    <submittedName>
        <fullName evidence="8">MFS transporter</fullName>
    </submittedName>
</protein>
<dbReference type="SUPFAM" id="SSF103473">
    <property type="entry name" value="MFS general substrate transporter"/>
    <property type="match status" value="1"/>
</dbReference>
<dbReference type="GO" id="GO:0022857">
    <property type="term" value="F:transmembrane transporter activity"/>
    <property type="evidence" value="ECO:0007669"/>
    <property type="project" value="InterPro"/>
</dbReference>
<keyword evidence="2" id="KW-0813">Transport</keyword>
<feature type="transmembrane region" description="Helical" evidence="6">
    <location>
        <begin position="409"/>
        <end position="428"/>
    </location>
</feature>
<evidence type="ECO:0000259" key="7">
    <source>
        <dbReference type="PROSITE" id="PS50850"/>
    </source>
</evidence>
<dbReference type="PRINTS" id="PR01036">
    <property type="entry name" value="TCRTETB"/>
</dbReference>
<feature type="transmembrane region" description="Helical" evidence="6">
    <location>
        <begin position="23"/>
        <end position="40"/>
    </location>
</feature>
<evidence type="ECO:0000256" key="3">
    <source>
        <dbReference type="ARBA" id="ARBA00022692"/>
    </source>
</evidence>
<evidence type="ECO:0000256" key="5">
    <source>
        <dbReference type="ARBA" id="ARBA00023136"/>
    </source>
</evidence>
<dbReference type="Gene3D" id="1.20.1250.20">
    <property type="entry name" value="MFS general substrate transporter like domains"/>
    <property type="match status" value="2"/>
</dbReference>
<sequence length="448" mass="48653">MSALNEKATLAIQEQEKRTNKKIYRHLMPLLIIAYIISFIDRTNIGMAKETMSVDIGLSATAFGLGAGLFFLTYSILEIPSNLILARVGARRWIARIMITWGIISCAMAFVTGPYSFYAMRLLLGAAEAGLYPGIIYYLTLWFGREERARATGMFLLGVCLANIIGAPLGGALLNLDGMAGWAGWQWMFFIEGLPAVALSVVVWRVLPDKPADANWLTPEDIRFIEDKLAGEAQQANHAPSRFSLKEALSTGVFLLLVLIYFTHQFSVYGLSYFLPGIIGAWGGLSSLQVGLLTAIPWIAAAFGGVLLPRFARNETRSRRMLTLGYLVMAFGMVIGAVGYQGYALVGFCVAASMFFAVQSIIFSWLPNVMSGHMLAGSFGLLNCLGLCGGFLGPFILGAFEDHTGTATSGLWFAVALLIIGSVVSTFIRNSEKTPAPDVSAAIHDHKR</sequence>
<dbReference type="Pfam" id="PF07690">
    <property type="entry name" value="MFS_1"/>
    <property type="match status" value="1"/>
</dbReference>
<keyword evidence="4 6" id="KW-1133">Transmembrane helix</keyword>
<feature type="transmembrane region" description="Helical" evidence="6">
    <location>
        <begin position="252"/>
        <end position="275"/>
    </location>
</feature>
<dbReference type="PANTHER" id="PTHR43791:SF36">
    <property type="entry name" value="TRANSPORTER, PUTATIVE (AFU_ORTHOLOGUE AFUA_6G08340)-RELATED"/>
    <property type="match status" value="1"/>
</dbReference>
<feature type="transmembrane region" description="Helical" evidence="6">
    <location>
        <begin position="52"/>
        <end position="72"/>
    </location>
</feature>
<organism evidence="8 9">
    <name type="scientific">Affinibrenneria salicis</name>
    <dbReference type="NCBI Taxonomy" id="2590031"/>
    <lineage>
        <taxon>Bacteria</taxon>
        <taxon>Pseudomonadati</taxon>
        <taxon>Pseudomonadota</taxon>
        <taxon>Gammaproteobacteria</taxon>
        <taxon>Enterobacterales</taxon>
        <taxon>Pectobacteriaceae</taxon>
        <taxon>Affinibrenneria</taxon>
    </lineage>
</organism>
<comment type="caution">
    <text evidence="8">The sequence shown here is derived from an EMBL/GenBank/DDBJ whole genome shotgun (WGS) entry which is preliminary data.</text>
</comment>
<feature type="transmembrane region" description="Helical" evidence="6">
    <location>
        <begin position="151"/>
        <end position="173"/>
    </location>
</feature>
<dbReference type="EMBL" id="VYKJ01000003">
    <property type="protein sequence ID" value="KAA9001099.1"/>
    <property type="molecule type" value="Genomic_DNA"/>
</dbReference>
<feature type="transmembrane region" description="Helical" evidence="6">
    <location>
        <begin position="378"/>
        <end position="397"/>
    </location>
</feature>
<keyword evidence="5 6" id="KW-0472">Membrane</keyword>
<dbReference type="Proteomes" id="UP000335415">
    <property type="component" value="Unassembled WGS sequence"/>
</dbReference>
<dbReference type="InterPro" id="IPR020846">
    <property type="entry name" value="MFS_dom"/>
</dbReference>
<name>A0A5J5G2M4_9GAMM</name>
<dbReference type="OrthoDB" id="9773957at2"/>
<dbReference type="PANTHER" id="PTHR43791">
    <property type="entry name" value="PERMEASE-RELATED"/>
    <property type="match status" value="1"/>
</dbReference>
<dbReference type="GO" id="GO:0005886">
    <property type="term" value="C:plasma membrane"/>
    <property type="evidence" value="ECO:0007669"/>
    <property type="project" value="TreeGrafter"/>
</dbReference>
<keyword evidence="9" id="KW-1185">Reference proteome</keyword>
<gene>
    <name evidence="8" type="ORF">FJU30_07535</name>
</gene>
<keyword evidence="3 6" id="KW-0812">Transmembrane</keyword>
<proteinExistence type="predicted"/>
<dbReference type="InterPro" id="IPR011701">
    <property type="entry name" value="MFS"/>
</dbReference>
<feature type="transmembrane region" description="Helical" evidence="6">
    <location>
        <begin position="93"/>
        <end position="112"/>
    </location>
</feature>
<feature type="transmembrane region" description="Helical" evidence="6">
    <location>
        <begin position="118"/>
        <end position="139"/>
    </location>
</feature>
<evidence type="ECO:0000256" key="6">
    <source>
        <dbReference type="SAM" id="Phobius"/>
    </source>
</evidence>
<evidence type="ECO:0000313" key="8">
    <source>
        <dbReference type="EMBL" id="KAA9001099.1"/>
    </source>
</evidence>
<feature type="transmembrane region" description="Helical" evidence="6">
    <location>
        <begin position="321"/>
        <end position="339"/>
    </location>
</feature>
<evidence type="ECO:0000256" key="1">
    <source>
        <dbReference type="ARBA" id="ARBA00004141"/>
    </source>
</evidence>
<dbReference type="RefSeq" id="WP_150434372.1">
    <property type="nucleotide sequence ID" value="NZ_VYKJ01000003.1"/>
</dbReference>
<evidence type="ECO:0000313" key="9">
    <source>
        <dbReference type="Proteomes" id="UP000335415"/>
    </source>
</evidence>
<accession>A0A5J5G2M4</accession>
<dbReference type="AlphaFoldDB" id="A0A5J5G2M4"/>
<evidence type="ECO:0000256" key="2">
    <source>
        <dbReference type="ARBA" id="ARBA00022448"/>
    </source>
</evidence>
<dbReference type="CDD" id="cd17319">
    <property type="entry name" value="MFS_ExuT_GudP_like"/>
    <property type="match status" value="1"/>
</dbReference>
<feature type="transmembrane region" description="Helical" evidence="6">
    <location>
        <begin position="287"/>
        <end position="309"/>
    </location>
</feature>
<feature type="transmembrane region" description="Helical" evidence="6">
    <location>
        <begin position="345"/>
        <end position="366"/>
    </location>
</feature>
<feature type="domain" description="Major facilitator superfamily (MFS) profile" evidence="7">
    <location>
        <begin position="27"/>
        <end position="433"/>
    </location>
</feature>
<comment type="subcellular location">
    <subcellularLocation>
        <location evidence="1">Membrane</location>
        <topology evidence="1">Multi-pass membrane protein</topology>
    </subcellularLocation>
</comment>
<feature type="transmembrane region" description="Helical" evidence="6">
    <location>
        <begin position="185"/>
        <end position="207"/>
    </location>
</feature>
<evidence type="ECO:0000256" key="4">
    <source>
        <dbReference type="ARBA" id="ARBA00022989"/>
    </source>
</evidence>
<dbReference type="PROSITE" id="PS50850">
    <property type="entry name" value="MFS"/>
    <property type="match status" value="1"/>
</dbReference>
<reference evidence="8 9" key="1">
    <citation type="submission" date="2019-09" db="EMBL/GenBank/DDBJ databases">
        <authorList>
            <person name="Li Y."/>
        </authorList>
    </citation>
    <scope>NUCLEOTIDE SEQUENCE [LARGE SCALE GENOMIC DNA]</scope>
    <source>
        <strain evidence="8 9">L3-3HA</strain>
    </source>
</reference>
<dbReference type="FunFam" id="1.20.1250.20:FF:000018">
    <property type="entry name" value="MFS transporter permease"/>
    <property type="match status" value="1"/>
</dbReference>
<dbReference type="InterPro" id="IPR036259">
    <property type="entry name" value="MFS_trans_sf"/>
</dbReference>